<accession>A0A4U0P1I8</accession>
<gene>
    <name evidence="1" type="ORF">FAZ15_07605</name>
</gene>
<dbReference type="OrthoDB" id="1095195at2"/>
<reference evidence="1 2" key="1">
    <citation type="submission" date="2019-04" db="EMBL/GenBank/DDBJ databases">
        <title>Sphingobacterium olei sp. nov., isolated from oil-contaminated soil.</title>
        <authorList>
            <person name="Liu B."/>
        </authorList>
    </citation>
    <scope>NUCLEOTIDE SEQUENCE [LARGE SCALE GENOMIC DNA]</scope>
    <source>
        <strain evidence="1 2">HAL-9</strain>
    </source>
</reference>
<evidence type="ECO:0000313" key="1">
    <source>
        <dbReference type="EMBL" id="TJZ61069.1"/>
    </source>
</evidence>
<evidence type="ECO:0008006" key="3">
    <source>
        <dbReference type="Google" id="ProtNLM"/>
    </source>
</evidence>
<dbReference type="Pfam" id="PF16407">
    <property type="entry name" value="PKD_2"/>
    <property type="match status" value="1"/>
</dbReference>
<dbReference type="InterPro" id="IPR032183">
    <property type="entry name" value="PKD-like"/>
</dbReference>
<comment type="caution">
    <text evidence="1">The sequence shown here is derived from an EMBL/GenBank/DDBJ whole genome shotgun (WGS) entry which is preliminary data.</text>
</comment>
<protein>
    <recommendedName>
        <fullName evidence="3">PKD-like family protein</fullName>
    </recommendedName>
</protein>
<keyword evidence="2" id="KW-1185">Reference proteome</keyword>
<sequence>MKRILYIYIALAAVFIQSCKKDLGNYDYMDTEVVRIDTGGIGATYRILRLSHLQIEPEIQIPEGQDLQYQWLLYGKQTTNNAVPPAKEVSNQLNLDYIISEPVGEYIAELIVTNNTNGLKSNVLFNVSVTANMEFGMMILYQTAQGGDVDFIRTPALSADIATTTQTKGLYSLTMGKYLAGQAKFIWSARQAYQITNWITVGSDNSLGRFLGSDFTLIRDQEELFRNRELEINPQAYVFTIGSQQVMINGDKLLVATTGFFESDIKFGSPADGDYELAPYLSPKVSSGLGAVGYDTKHSRFIRYFISTNTVGDFSAPVEGQAFDLRNIGKDMLYMTSGASNYTYAFFKDKTGDARWLYGLNFSATDNGALAIGAYNMTSLPEISSAKFYQVSGFGGYAYYATADKIYNYAYQSTNTASLAFQIPEGEEITCMKYYRPTPNSMVADKEERVLYVATWNGTNGKVYELAINETSGVVNQTPLNVFEVDGKVADMSARAKGFG</sequence>
<name>A0A4U0P1I8_9SPHI</name>
<dbReference type="EMBL" id="SUME01000003">
    <property type="protein sequence ID" value="TJZ61069.1"/>
    <property type="molecule type" value="Genomic_DNA"/>
</dbReference>
<dbReference type="AlphaFoldDB" id="A0A4U0P1I8"/>
<evidence type="ECO:0000313" key="2">
    <source>
        <dbReference type="Proteomes" id="UP000306808"/>
    </source>
</evidence>
<proteinExistence type="predicted"/>
<dbReference type="PROSITE" id="PS51257">
    <property type="entry name" value="PROKAR_LIPOPROTEIN"/>
    <property type="match status" value="1"/>
</dbReference>
<dbReference type="Proteomes" id="UP000306808">
    <property type="component" value="Unassembled WGS sequence"/>
</dbReference>
<dbReference type="RefSeq" id="WP_136900729.1">
    <property type="nucleotide sequence ID" value="NZ_SUME01000003.1"/>
</dbReference>
<organism evidence="1 2">
    <name type="scientific">Sphingobacterium olei</name>
    <dbReference type="NCBI Taxonomy" id="2571155"/>
    <lineage>
        <taxon>Bacteria</taxon>
        <taxon>Pseudomonadati</taxon>
        <taxon>Bacteroidota</taxon>
        <taxon>Sphingobacteriia</taxon>
        <taxon>Sphingobacteriales</taxon>
        <taxon>Sphingobacteriaceae</taxon>
        <taxon>Sphingobacterium</taxon>
    </lineage>
</organism>